<keyword evidence="2" id="KW-1185">Reference proteome</keyword>
<organism evidence="1 2">
    <name type="scientific">Thorsellia anophelis DSM 18579</name>
    <dbReference type="NCBI Taxonomy" id="1123402"/>
    <lineage>
        <taxon>Bacteria</taxon>
        <taxon>Pseudomonadati</taxon>
        <taxon>Pseudomonadota</taxon>
        <taxon>Gammaproteobacteria</taxon>
        <taxon>Enterobacterales</taxon>
        <taxon>Thorselliaceae</taxon>
        <taxon>Thorsellia</taxon>
    </lineage>
</organism>
<evidence type="ECO:0000313" key="1">
    <source>
        <dbReference type="EMBL" id="SES66529.1"/>
    </source>
</evidence>
<name>A0A1H9YDA1_9GAMM</name>
<evidence type="ECO:0000313" key="2">
    <source>
        <dbReference type="Proteomes" id="UP000242642"/>
    </source>
</evidence>
<dbReference type="AlphaFoldDB" id="A0A1H9YDA1"/>
<accession>A0A1H9YDA1</accession>
<sequence>MGQHVGIIGKINIKEHGIKAFLKSAEAKPLIEAITQVILQQSDDCYILNYDKETSVLSFFIYYKYATQETLQGEDFKALLSLSSFFTRDTSGYLIGYKDIFNISDDDIIYTYQVDNQQWQFSEIALSKEQSYEVTIQHNEHFKLLSKGKFCKHYSKAHLMMPLLTLVKKHLKAAKHSNHLVTLADASPLNPLLIFGGYYYNGMCVYTTSAILDGIDLATFVQTKYGGADANHIVVDNCVYKTDPTQFKHLFADYYSIPGKVLYYSHIENMLIEIKGACPKSFKDHGLICEDDNAIYFKKQRIEKSLLSSYRIYPDSGNFTKIFMSPEVAYFNNSQIDLRLLDASSIKFVQYLARPTFPDIIEAIDNTGKMILMLDNITQNVSVSRDVNFINQMIASISDASKVDHLSQIDSPKFQNHYKQHKKHSEFFTAILKYFSTSEKRYQANGQLSELQKIIRCYETIKESTYCAPYLYPFVIKAYALLGDNQNSLITIKHAIISGYHEMPTIWKFPCLTTLHSDPTFQKLIHFDEHRIKVNGLYVASLPLIKWLNNLSDDELSAYRKEFFSRHYFPSLEEMRAYRSHSEFKKIHLDDEPIDWEIYIASVQHIISRLFKYGGFDTTAQYDIYAEHESIPIAVHLSDLQMKFTMLHVLGKMSGNLNLLPLFQRIKTLISMIDQQPETQRQASLSSLKSNIVHRILIGDTL</sequence>
<dbReference type="OrthoDB" id="2652472at2"/>
<dbReference type="Proteomes" id="UP000242642">
    <property type="component" value="Unassembled WGS sequence"/>
</dbReference>
<dbReference type="RefSeq" id="WP_093316764.1">
    <property type="nucleotide sequence ID" value="NZ_FOHV01000001.1"/>
</dbReference>
<protein>
    <submittedName>
        <fullName evidence="1">Uncharacterized protein</fullName>
    </submittedName>
</protein>
<proteinExistence type="predicted"/>
<reference evidence="2" key="1">
    <citation type="submission" date="2016-10" db="EMBL/GenBank/DDBJ databases">
        <authorList>
            <person name="Varghese N."/>
            <person name="Submissions S."/>
        </authorList>
    </citation>
    <scope>NUCLEOTIDE SEQUENCE [LARGE SCALE GENOMIC DNA]</scope>
    <source>
        <strain evidence="2">DSM 18579</strain>
    </source>
</reference>
<dbReference type="EMBL" id="FOHV01000001">
    <property type="protein sequence ID" value="SES66529.1"/>
    <property type="molecule type" value="Genomic_DNA"/>
</dbReference>
<gene>
    <name evidence="1" type="ORF">SAMN02583745_00177</name>
</gene>